<dbReference type="Pfam" id="PF01396">
    <property type="entry name" value="Zn_ribbon_Top1"/>
    <property type="match status" value="1"/>
</dbReference>
<dbReference type="CDD" id="cd06127">
    <property type="entry name" value="DEDDh"/>
    <property type="match status" value="1"/>
</dbReference>
<sequence length="219" mass="25052">MRERGNRLVQYIPDYTVFDLETTGISAHTDDIIEISAVKVRNGVVQDTFSTLVNPGRHIPAQATKVNGITDQMVSEAPLIREAMTEFLRFVGEDILVGHNIQSFDMKFIYREVEELFQETVSNDFIDTLHMARKCVPELKHHRLTDLAEHFGISSKGAHRALNDCVMNQKCFEEMAKLQKKSEVFVCPKCGGEMIRRNGRYGEFWGCGNFPKCRYTQNV</sequence>
<name>A0A2N5NGA1_MEDGN</name>
<dbReference type="Gene3D" id="3.30.65.10">
    <property type="entry name" value="Bacterial Topoisomerase I, domain 1"/>
    <property type="match status" value="1"/>
</dbReference>
<dbReference type="Pfam" id="PF00929">
    <property type="entry name" value="RNase_T"/>
    <property type="match status" value="1"/>
</dbReference>
<proteinExistence type="predicted"/>
<evidence type="ECO:0000259" key="2">
    <source>
        <dbReference type="SMART" id="SM00479"/>
    </source>
</evidence>
<dbReference type="SUPFAM" id="SSF57783">
    <property type="entry name" value="Zinc beta-ribbon"/>
    <property type="match status" value="1"/>
</dbReference>
<reference evidence="3 4" key="1">
    <citation type="journal article" date="2017" name="Genome Med.">
        <title>A novel Ruminococcus gnavus clade enriched in inflammatory bowel disease patients.</title>
        <authorList>
            <person name="Hall A.B."/>
            <person name="Yassour M."/>
            <person name="Sauk J."/>
            <person name="Garner A."/>
            <person name="Jiang X."/>
            <person name="Arthur T."/>
            <person name="Lagoudas G.K."/>
            <person name="Vatanen T."/>
            <person name="Fornelos N."/>
            <person name="Wilson R."/>
            <person name="Bertha M."/>
            <person name="Cohen M."/>
            <person name="Garber J."/>
            <person name="Khalili H."/>
            <person name="Gevers D."/>
            <person name="Ananthakrishnan A.N."/>
            <person name="Kugathasan S."/>
            <person name="Lander E.S."/>
            <person name="Blainey P."/>
            <person name="Vlamakis H."/>
            <person name="Xavier R.J."/>
            <person name="Huttenhower C."/>
        </authorList>
    </citation>
    <scope>NUCLEOTIDE SEQUENCE [LARGE SCALE GENOMIC DNA]</scope>
    <source>
        <strain evidence="3 4">RJX1118</strain>
    </source>
</reference>
<keyword evidence="1" id="KW-0378">Hydrolase</keyword>
<keyword evidence="1" id="KW-0540">Nuclease</keyword>
<protein>
    <submittedName>
        <fullName evidence="3">DNA polymerase III subunit epsilon</fullName>
    </submittedName>
</protein>
<dbReference type="PANTHER" id="PTHR30231:SF41">
    <property type="entry name" value="DNA POLYMERASE III SUBUNIT EPSILON"/>
    <property type="match status" value="1"/>
</dbReference>
<dbReference type="InterPro" id="IPR013520">
    <property type="entry name" value="Ribonucl_H"/>
</dbReference>
<dbReference type="RefSeq" id="WP_101879947.1">
    <property type="nucleotide sequence ID" value="NZ_CACRUK010000007.1"/>
</dbReference>
<organism evidence="3 4">
    <name type="scientific">Mediterraneibacter gnavus</name>
    <name type="common">Ruminococcus gnavus</name>
    <dbReference type="NCBI Taxonomy" id="33038"/>
    <lineage>
        <taxon>Bacteria</taxon>
        <taxon>Bacillati</taxon>
        <taxon>Bacillota</taxon>
        <taxon>Clostridia</taxon>
        <taxon>Lachnospirales</taxon>
        <taxon>Lachnospiraceae</taxon>
        <taxon>Mediterraneibacter</taxon>
    </lineage>
</organism>
<dbReference type="GO" id="GO:0005829">
    <property type="term" value="C:cytosol"/>
    <property type="evidence" value="ECO:0007669"/>
    <property type="project" value="TreeGrafter"/>
</dbReference>
<dbReference type="InterPro" id="IPR036397">
    <property type="entry name" value="RNaseH_sf"/>
</dbReference>
<comment type="caution">
    <text evidence="3">The sequence shown here is derived from an EMBL/GenBank/DDBJ whole genome shotgun (WGS) entry which is preliminary data.</text>
</comment>
<dbReference type="SUPFAM" id="SSF53098">
    <property type="entry name" value="Ribonuclease H-like"/>
    <property type="match status" value="1"/>
</dbReference>
<dbReference type="FunFam" id="3.30.420.10:FF:000045">
    <property type="entry name" value="3'-5' exonuclease DinG"/>
    <property type="match status" value="1"/>
</dbReference>
<evidence type="ECO:0000256" key="1">
    <source>
        <dbReference type="ARBA" id="ARBA00022839"/>
    </source>
</evidence>
<dbReference type="GO" id="GO:0008408">
    <property type="term" value="F:3'-5' exonuclease activity"/>
    <property type="evidence" value="ECO:0007669"/>
    <property type="project" value="TreeGrafter"/>
</dbReference>
<dbReference type="AlphaFoldDB" id="A0A2N5NGA1"/>
<dbReference type="InterPro" id="IPR006054">
    <property type="entry name" value="DnaQ"/>
</dbReference>
<dbReference type="GO" id="GO:0006265">
    <property type="term" value="P:DNA topological change"/>
    <property type="evidence" value="ECO:0007669"/>
    <property type="project" value="InterPro"/>
</dbReference>
<dbReference type="EMBL" id="NIHM01000016">
    <property type="protein sequence ID" value="PLT53770.1"/>
    <property type="molecule type" value="Genomic_DNA"/>
</dbReference>
<dbReference type="InterPro" id="IPR012337">
    <property type="entry name" value="RNaseH-like_sf"/>
</dbReference>
<dbReference type="Proteomes" id="UP000234849">
    <property type="component" value="Unassembled WGS sequence"/>
</dbReference>
<dbReference type="GO" id="GO:0045004">
    <property type="term" value="P:DNA replication proofreading"/>
    <property type="evidence" value="ECO:0007669"/>
    <property type="project" value="TreeGrafter"/>
</dbReference>
<dbReference type="NCBIfam" id="TIGR00573">
    <property type="entry name" value="dnaq"/>
    <property type="match status" value="1"/>
</dbReference>
<dbReference type="GO" id="GO:0003916">
    <property type="term" value="F:DNA topoisomerase activity"/>
    <property type="evidence" value="ECO:0007669"/>
    <property type="project" value="InterPro"/>
</dbReference>
<dbReference type="GO" id="GO:0003887">
    <property type="term" value="F:DNA-directed DNA polymerase activity"/>
    <property type="evidence" value="ECO:0007669"/>
    <property type="project" value="InterPro"/>
</dbReference>
<evidence type="ECO:0000313" key="4">
    <source>
        <dbReference type="Proteomes" id="UP000234849"/>
    </source>
</evidence>
<dbReference type="GO" id="GO:0005694">
    <property type="term" value="C:chromosome"/>
    <property type="evidence" value="ECO:0007669"/>
    <property type="project" value="InterPro"/>
</dbReference>
<keyword evidence="1" id="KW-0269">Exonuclease</keyword>
<dbReference type="InterPro" id="IPR013498">
    <property type="entry name" value="Topo_IA_Znf"/>
</dbReference>
<dbReference type="GO" id="GO:0003677">
    <property type="term" value="F:DNA binding"/>
    <property type="evidence" value="ECO:0007669"/>
    <property type="project" value="InterPro"/>
</dbReference>
<dbReference type="PANTHER" id="PTHR30231">
    <property type="entry name" value="DNA POLYMERASE III SUBUNIT EPSILON"/>
    <property type="match status" value="1"/>
</dbReference>
<dbReference type="SMART" id="SM00479">
    <property type="entry name" value="EXOIII"/>
    <property type="match status" value="1"/>
</dbReference>
<evidence type="ECO:0000313" key="3">
    <source>
        <dbReference type="EMBL" id="PLT53770.1"/>
    </source>
</evidence>
<feature type="domain" description="Exonuclease" evidence="2">
    <location>
        <begin position="14"/>
        <end position="181"/>
    </location>
</feature>
<dbReference type="Gene3D" id="3.30.420.10">
    <property type="entry name" value="Ribonuclease H-like superfamily/Ribonuclease H"/>
    <property type="match status" value="1"/>
</dbReference>
<accession>A0A2N5NGA1</accession>
<gene>
    <name evidence="3" type="ORF">CDL18_11210</name>
</gene>